<dbReference type="Gene3D" id="3.40.640.10">
    <property type="entry name" value="Type I PLP-dependent aspartate aminotransferase-like (Major domain)"/>
    <property type="match status" value="1"/>
</dbReference>
<comment type="similarity">
    <text evidence="1 4">Belongs to the DegT/DnrJ/EryC1 family.</text>
</comment>
<dbReference type="InterPro" id="IPR015421">
    <property type="entry name" value="PyrdxlP-dep_Trfase_major"/>
</dbReference>
<proteinExistence type="inferred from homology"/>
<evidence type="ECO:0000256" key="2">
    <source>
        <dbReference type="PIRSR" id="PIRSR000390-1"/>
    </source>
</evidence>
<feature type="active site" description="Proton acceptor" evidence="2">
    <location>
        <position position="161"/>
    </location>
</feature>
<dbReference type="GO" id="GO:0008483">
    <property type="term" value="F:transaminase activity"/>
    <property type="evidence" value="ECO:0007669"/>
    <property type="project" value="TreeGrafter"/>
</dbReference>
<accession>B2RJP7</accession>
<dbReference type="InterPro" id="IPR015422">
    <property type="entry name" value="PyrdxlP-dep_Trfase_small"/>
</dbReference>
<dbReference type="PANTHER" id="PTHR30244:SF34">
    <property type="entry name" value="DTDP-4-AMINO-4,6-DIDEOXYGALACTOSE TRANSAMINASE"/>
    <property type="match status" value="1"/>
</dbReference>
<dbReference type="PIRSF" id="PIRSF000390">
    <property type="entry name" value="PLP_StrS"/>
    <property type="match status" value="1"/>
</dbReference>
<dbReference type="SUPFAM" id="SSF53383">
    <property type="entry name" value="PLP-dependent transferases"/>
    <property type="match status" value="1"/>
</dbReference>
<dbReference type="Proteomes" id="UP000008842">
    <property type="component" value="Chromosome"/>
</dbReference>
<dbReference type="KEGG" id="pgn:PGN_1073"/>
<dbReference type="PANTHER" id="PTHR30244">
    <property type="entry name" value="TRANSAMINASE"/>
    <property type="match status" value="1"/>
</dbReference>
<organism evidence="5 6">
    <name type="scientific">Porphyromonas gingivalis (strain ATCC 33277 / DSM 20709 / CIP 103683 / JCM 12257 / NCTC 11834 / 2561)</name>
    <dbReference type="NCBI Taxonomy" id="431947"/>
    <lineage>
        <taxon>Bacteria</taxon>
        <taxon>Pseudomonadati</taxon>
        <taxon>Bacteroidota</taxon>
        <taxon>Bacteroidia</taxon>
        <taxon>Bacteroidales</taxon>
        <taxon>Porphyromonadaceae</taxon>
        <taxon>Porphyromonas</taxon>
    </lineage>
</organism>
<sequence length="358" mass="40989">MSFNDLSIVDGGLLDEVEDAFAGYFNKRYCVAFCNGTAAIHAAAYAALDKEGSIIAPKYSYTGAINALLENNIQVYIHDINPETLLLDLSLVDFSATKNLFLTSVWGASYDFKALKKHKVNYPESIIIMDNSHAYGTEWNDINISTFDFIDIACYSLGRRKFIDAGEFGIALTDNEAYAKRMVELAHPNRLSSSRLFEKRTLHNAIGNKYRPHIFALLLAKIQLKYLNEKLSLNKSNCTLIENYLSEIEGIERQSIPKELSRSYWKIPLRINLNKLKQPMDSIVHALEDAGIRVDNSFQYNDFENYATWNHSRHRGYINLNGCPMHSLYSNWLLLPGYVDISKDDIEYIYDQFKRILK</sequence>
<evidence type="ECO:0000313" key="5">
    <source>
        <dbReference type="EMBL" id="BAG33592.1"/>
    </source>
</evidence>
<gene>
    <name evidence="5" type="ordered locus">PGN_1073</name>
</gene>
<dbReference type="EMBL" id="AP009380">
    <property type="protein sequence ID" value="BAG33592.1"/>
    <property type="molecule type" value="Genomic_DNA"/>
</dbReference>
<evidence type="ECO:0000256" key="4">
    <source>
        <dbReference type="RuleBase" id="RU004508"/>
    </source>
</evidence>
<feature type="modified residue" description="N6-(pyridoxal phosphate)lysine" evidence="3">
    <location>
        <position position="161"/>
    </location>
</feature>
<evidence type="ECO:0000256" key="1">
    <source>
        <dbReference type="ARBA" id="ARBA00037999"/>
    </source>
</evidence>
<dbReference type="HOGENOM" id="CLU_773517_0_0_10"/>
<dbReference type="InterPro" id="IPR015424">
    <property type="entry name" value="PyrdxlP-dep_Trfase"/>
</dbReference>
<keyword evidence="3 4" id="KW-0663">Pyridoxal phosphate</keyword>
<dbReference type="GO" id="GO:0000271">
    <property type="term" value="P:polysaccharide biosynthetic process"/>
    <property type="evidence" value="ECO:0007669"/>
    <property type="project" value="TreeGrafter"/>
</dbReference>
<dbReference type="InterPro" id="IPR000653">
    <property type="entry name" value="DegT/StrS_aminotransferase"/>
</dbReference>
<evidence type="ECO:0000256" key="3">
    <source>
        <dbReference type="PIRSR" id="PIRSR000390-2"/>
    </source>
</evidence>
<dbReference type="GO" id="GO:0030170">
    <property type="term" value="F:pyridoxal phosphate binding"/>
    <property type="evidence" value="ECO:0007669"/>
    <property type="project" value="TreeGrafter"/>
</dbReference>
<dbReference type="eggNOG" id="COG0399">
    <property type="taxonomic scope" value="Bacteria"/>
</dbReference>
<evidence type="ECO:0000313" key="6">
    <source>
        <dbReference type="Proteomes" id="UP000008842"/>
    </source>
</evidence>
<dbReference type="Gene3D" id="3.90.1150.10">
    <property type="entry name" value="Aspartate Aminotransferase, domain 1"/>
    <property type="match status" value="1"/>
</dbReference>
<name>B2RJP7_PORG3</name>
<protein>
    <submittedName>
        <fullName evidence="5">Uncharacterized protein</fullName>
    </submittedName>
</protein>
<dbReference type="AlphaFoldDB" id="B2RJP7"/>
<dbReference type="Pfam" id="PF01041">
    <property type="entry name" value="DegT_DnrJ_EryC1"/>
    <property type="match status" value="1"/>
</dbReference>
<reference evidence="5 6" key="1">
    <citation type="journal article" date="2008" name="DNA Res.">
        <title>Determination of the genome sequence of Porphyromonas gingivalis strain ATCC 33277 and genomic comparison with strain W83 revealed extensive genome rearrangements in P. gingivalis.</title>
        <authorList>
            <person name="Naito M."/>
            <person name="Hirakawa H."/>
            <person name="Yamashita A."/>
            <person name="Ohara N."/>
            <person name="Shoji M."/>
            <person name="Yukitake H."/>
            <person name="Nakayama K."/>
            <person name="Toh H."/>
            <person name="Yoshimura F."/>
            <person name="Kuhara S."/>
            <person name="Hattori M."/>
            <person name="Hayashi T."/>
            <person name="Nakayama K."/>
        </authorList>
    </citation>
    <scope>NUCLEOTIDE SEQUENCE [LARGE SCALE GENOMIC DNA]</scope>
    <source>
        <strain evidence="6">ATCC 33277 / DSM 20709 / CIP 103683 / JCM 12257 / NCTC 11834 / 2561</strain>
    </source>
</reference>